<keyword evidence="2" id="KW-0328">Glycosyltransferase</keyword>
<dbReference type="PANTHER" id="PTHR43630:SF1">
    <property type="entry name" value="POLY-BETA-1,6-N-ACETYL-D-GLUCOSAMINE SYNTHASE"/>
    <property type="match status" value="1"/>
</dbReference>
<evidence type="ECO:0008006" key="7">
    <source>
        <dbReference type="Google" id="ProtNLM"/>
    </source>
</evidence>
<proteinExistence type="inferred from homology"/>
<dbReference type="AlphaFoldDB" id="A0A1A9HYH7"/>
<feature type="transmembrane region" description="Helical" evidence="4">
    <location>
        <begin position="288"/>
        <end position="315"/>
    </location>
</feature>
<gene>
    <name evidence="5" type="ORF">A8C56_05085</name>
</gene>
<feature type="transmembrane region" description="Helical" evidence="4">
    <location>
        <begin position="321"/>
        <end position="339"/>
    </location>
</feature>
<dbReference type="STRING" id="1176587.A8C56_05085"/>
<evidence type="ECO:0000256" key="4">
    <source>
        <dbReference type="SAM" id="Phobius"/>
    </source>
</evidence>
<evidence type="ECO:0000256" key="3">
    <source>
        <dbReference type="ARBA" id="ARBA00022679"/>
    </source>
</evidence>
<dbReference type="OrthoDB" id="1523666at2"/>
<dbReference type="Gene3D" id="3.90.550.10">
    <property type="entry name" value="Spore Coat Polysaccharide Biosynthesis Protein SpsA, Chain A"/>
    <property type="match status" value="1"/>
</dbReference>
<comment type="similarity">
    <text evidence="1">Belongs to the glycosyltransferase 2 family.</text>
</comment>
<keyword evidence="3" id="KW-0808">Transferase</keyword>
<keyword evidence="4" id="KW-1133">Transmembrane helix</keyword>
<keyword evidence="4" id="KW-0812">Transmembrane</keyword>
<evidence type="ECO:0000313" key="6">
    <source>
        <dbReference type="Proteomes" id="UP000077667"/>
    </source>
</evidence>
<dbReference type="GO" id="GO:0016757">
    <property type="term" value="F:glycosyltransferase activity"/>
    <property type="evidence" value="ECO:0007669"/>
    <property type="project" value="UniProtKB-KW"/>
</dbReference>
<protein>
    <recommendedName>
        <fullName evidence="7">Glycosyl transferase family 2</fullName>
    </recommendedName>
</protein>
<feature type="transmembrane region" description="Helical" evidence="4">
    <location>
        <begin position="6"/>
        <end position="26"/>
    </location>
</feature>
<accession>A0A1A9HYH7</accession>
<dbReference type="KEGG" id="nia:A8C56_05085"/>
<reference evidence="5 6" key="1">
    <citation type="submission" date="2016-05" db="EMBL/GenBank/DDBJ databases">
        <title>Niabella ginsenosidivorans BS26 whole genome sequencing.</title>
        <authorList>
            <person name="Im W.T."/>
            <person name="Siddiqi M.Z."/>
        </authorList>
    </citation>
    <scope>NUCLEOTIDE SEQUENCE [LARGE SCALE GENOMIC DNA]</scope>
    <source>
        <strain evidence="5 6">BS26</strain>
    </source>
</reference>
<evidence type="ECO:0000256" key="2">
    <source>
        <dbReference type="ARBA" id="ARBA00022676"/>
    </source>
</evidence>
<keyword evidence="4" id="KW-0472">Membrane</keyword>
<dbReference type="SUPFAM" id="SSF53448">
    <property type="entry name" value="Nucleotide-diphospho-sugar transferases"/>
    <property type="match status" value="1"/>
</dbReference>
<sequence>MYTFWLILQVIFTVPFWFPFLLFIIYQIRKRIQWQTTPGGWDHYDIGVIITAYQQMDLVEDAVASILKSTYDNYLIYVVADACDITGVSFKSDRVILLRPEKVLSSNTKSHFFAIENFRRAHNIITIIDSDNLVDPHYLSEIANKMEEGFDAVQGVRAARNLNTVYACLDEAGDIFYRFIDRLLLYGTGSSASLAGSGMAFDTEVYKKMFRNFTASGAGFDKYLQYQLVNQGYRIAFTSNAIVYDGKTDNPEQLVKQRARWINAWFKHWVLGVKLFFKSIFRLNWNQFAFSIMIIRPPLFMLAFLSAVMVLLNLLFTPAGLLIWTCSFVFFIFLFFYALDTFKAKPSIYQSLKQIPRFMYYQVVALFKAKKANTLSVATKHNVKAYK</sequence>
<organism evidence="5 6">
    <name type="scientific">Niabella ginsenosidivorans</name>
    <dbReference type="NCBI Taxonomy" id="1176587"/>
    <lineage>
        <taxon>Bacteria</taxon>
        <taxon>Pseudomonadati</taxon>
        <taxon>Bacteroidota</taxon>
        <taxon>Chitinophagia</taxon>
        <taxon>Chitinophagales</taxon>
        <taxon>Chitinophagaceae</taxon>
        <taxon>Niabella</taxon>
    </lineage>
</organism>
<dbReference type="Proteomes" id="UP000077667">
    <property type="component" value="Chromosome"/>
</dbReference>
<keyword evidence="6" id="KW-1185">Reference proteome</keyword>
<name>A0A1A9HYH7_9BACT</name>
<dbReference type="InterPro" id="IPR029044">
    <property type="entry name" value="Nucleotide-diphossugar_trans"/>
</dbReference>
<evidence type="ECO:0000313" key="5">
    <source>
        <dbReference type="EMBL" id="ANH80447.1"/>
    </source>
</evidence>
<dbReference type="Pfam" id="PF13641">
    <property type="entry name" value="Glyco_tranf_2_3"/>
    <property type="match status" value="1"/>
</dbReference>
<dbReference type="PANTHER" id="PTHR43630">
    <property type="entry name" value="POLY-BETA-1,6-N-ACETYL-D-GLUCOSAMINE SYNTHASE"/>
    <property type="match status" value="1"/>
</dbReference>
<evidence type="ECO:0000256" key="1">
    <source>
        <dbReference type="ARBA" id="ARBA00006739"/>
    </source>
</evidence>
<dbReference type="EMBL" id="CP015772">
    <property type="protein sequence ID" value="ANH80447.1"/>
    <property type="molecule type" value="Genomic_DNA"/>
</dbReference>